<proteinExistence type="predicted"/>
<dbReference type="InterPro" id="IPR029063">
    <property type="entry name" value="SAM-dependent_MTases_sf"/>
</dbReference>
<comment type="caution">
    <text evidence="1">The sequence shown here is derived from an EMBL/GenBank/DDBJ whole genome shotgun (WGS) entry which is preliminary data.</text>
</comment>
<reference evidence="2" key="1">
    <citation type="submission" date="2017-03" db="EMBL/GenBank/DDBJ databases">
        <title>Phytopthora megakarya and P. palmivora, two closely related causual agents of cacao black pod achieved similar genome size and gene model numbers by different mechanisms.</title>
        <authorList>
            <person name="Ali S."/>
            <person name="Shao J."/>
            <person name="Larry D.J."/>
            <person name="Kronmiller B."/>
            <person name="Shen D."/>
            <person name="Strem M.D."/>
            <person name="Melnick R.L."/>
            <person name="Guiltinan M.J."/>
            <person name="Tyler B.M."/>
            <person name="Meinhardt L.W."/>
            <person name="Bailey B.A."/>
        </authorList>
    </citation>
    <scope>NUCLEOTIDE SEQUENCE [LARGE SCALE GENOMIC DNA]</scope>
    <source>
        <strain evidence="2">zdho120</strain>
    </source>
</reference>
<dbReference type="OrthoDB" id="113908at2759"/>
<dbReference type="EMBL" id="NBNE01015381">
    <property type="protein sequence ID" value="OWY93820.1"/>
    <property type="molecule type" value="Genomic_DNA"/>
</dbReference>
<organism evidence="1 2">
    <name type="scientific">Phytophthora megakarya</name>
    <dbReference type="NCBI Taxonomy" id="4795"/>
    <lineage>
        <taxon>Eukaryota</taxon>
        <taxon>Sar</taxon>
        <taxon>Stramenopiles</taxon>
        <taxon>Oomycota</taxon>
        <taxon>Peronosporomycetes</taxon>
        <taxon>Peronosporales</taxon>
        <taxon>Peronosporaceae</taxon>
        <taxon>Phytophthora</taxon>
    </lineage>
</organism>
<keyword evidence="2" id="KW-1185">Reference proteome</keyword>
<name>A0A225ULL6_9STRA</name>
<dbReference type="Gene3D" id="3.40.50.150">
    <property type="entry name" value="Vaccinia Virus protein VP39"/>
    <property type="match status" value="1"/>
</dbReference>
<sequence>NNMLFPQDVIENAKEEIRVMPVVRYLLSGMNFCPRHRAVGFNRFCRAFELQKVVSVPCSWKAEPLSIFVYKSTHNE</sequence>
<dbReference type="STRING" id="4795.A0A225ULL6"/>
<protein>
    <submittedName>
        <fullName evidence="1">Uncharacterized protein</fullName>
    </submittedName>
</protein>
<feature type="non-terminal residue" evidence="1">
    <location>
        <position position="1"/>
    </location>
</feature>
<gene>
    <name evidence="1" type="ORF">PHMEG_00036637</name>
</gene>
<evidence type="ECO:0000313" key="1">
    <source>
        <dbReference type="EMBL" id="OWY93820.1"/>
    </source>
</evidence>
<dbReference type="AlphaFoldDB" id="A0A225ULL6"/>
<dbReference type="Proteomes" id="UP000198211">
    <property type="component" value="Unassembled WGS sequence"/>
</dbReference>
<accession>A0A225ULL6</accession>
<evidence type="ECO:0000313" key="2">
    <source>
        <dbReference type="Proteomes" id="UP000198211"/>
    </source>
</evidence>